<accession>A0A173LR65</accession>
<evidence type="ECO:0000313" key="3">
    <source>
        <dbReference type="Proteomes" id="UP000186104"/>
    </source>
</evidence>
<reference evidence="2 3" key="1">
    <citation type="submission" date="2016-06" db="EMBL/GenBank/DDBJ databases">
        <title>Complete genome sequence of a saline-alkali tolerant type strain Dietzia timorensis ID05-A0528T.</title>
        <authorList>
            <person name="Wu X."/>
        </authorList>
    </citation>
    <scope>NUCLEOTIDE SEQUENCE [LARGE SCALE GENOMIC DNA]</scope>
    <source>
        <strain evidence="2 3">ID05-A0528</strain>
    </source>
</reference>
<feature type="transmembrane region" description="Helical" evidence="1">
    <location>
        <begin position="12"/>
        <end position="31"/>
    </location>
</feature>
<dbReference type="AlphaFoldDB" id="A0A173LR65"/>
<proteinExistence type="predicted"/>
<protein>
    <submittedName>
        <fullName evidence="2">Uncharacterized protein</fullName>
    </submittedName>
</protein>
<gene>
    <name evidence="2" type="ORF">BJL86_2662</name>
</gene>
<name>A0A173LR65_9ACTN</name>
<keyword evidence="1" id="KW-0812">Transmembrane</keyword>
<dbReference type="STRING" id="499555.BJL86_2662"/>
<dbReference type="KEGG" id="dtm:BJL86_2662"/>
<keyword evidence="3" id="KW-1185">Reference proteome</keyword>
<evidence type="ECO:0000256" key="1">
    <source>
        <dbReference type="SAM" id="Phobius"/>
    </source>
</evidence>
<dbReference type="EMBL" id="CP015961">
    <property type="protein sequence ID" value="ANI93422.1"/>
    <property type="molecule type" value="Genomic_DNA"/>
</dbReference>
<dbReference type="Proteomes" id="UP000186104">
    <property type="component" value="Chromosome"/>
</dbReference>
<dbReference type="RefSeq" id="WP_156896129.1">
    <property type="nucleotide sequence ID" value="NZ_CP015961.1"/>
</dbReference>
<organism evidence="2 3">
    <name type="scientific">Dietzia timorensis</name>
    <dbReference type="NCBI Taxonomy" id="499555"/>
    <lineage>
        <taxon>Bacteria</taxon>
        <taxon>Bacillati</taxon>
        <taxon>Actinomycetota</taxon>
        <taxon>Actinomycetes</taxon>
        <taxon>Mycobacteriales</taxon>
        <taxon>Dietziaceae</taxon>
        <taxon>Dietzia</taxon>
    </lineage>
</organism>
<keyword evidence="1" id="KW-1133">Transmembrane helix</keyword>
<keyword evidence="1" id="KW-0472">Membrane</keyword>
<feature type="transmembrane region" description="Helical" evidence="1">
    <location>
        <begin position="37"/>
        <end position="56"/>
    </location>
</feature>
<sequence>MNHKFRALTGGMSMWVLVAAAVIVLALYVLQGVFSDWVFFIALAVVVILVVAVLRYRKNRTASANRRV</sequence>
<evidence type="ECO:0000313" key="2">
    <source>
        <dbReference type="EMBL" id="ANI93422.1"/>
    </source>
</evidence>